<feature type="region of interest" description="Disordered" evidence="1">
    <location>
        <begin position="41"/>
        <end position="63"/>
    </location>
</feature>
<organism evidence="2">
    <name type="scientific">marine sediment metagenome</name>
    <dbReference type="NCBI Taxonomy" id="412755"/>
    <lineage>
        <taxon>unclassified sequences</taxon>
        <taxon>metagenomes</taxon>
        <taxon>ecological metagenomes</taxon>
    </lineage>
</organism>
<comment type="caution">
    <text evidence="2">The sequence shown here is derived from an EMBL/GenBank/DDBJ whole genome shotgun (WGS) entry which is preliminary data.</text>
</comment>
<gene>
    <name evidence="2" type="ORF">S01H4_26127</name>
</gene>
<name>X1AJA0_9ZZZZ</name>
<dbReference type="AlphaFoldDB" id="X1AJA0"/>
<proteinExistence type="predicted"/>
<feature type="non-terminal residue" evidence="2">
    <location>
        <position position="1"/>
    </location>
</feature>
<sequence length="269" mass="30360">VYKIVINVDWNKRDDARNPSNDTVDSIPSEQAKLERSALITYSQRDTPPKEKETNLNPEDQTAVDELKRENQTLQTAAHRQKRNSTANCVMETRGEEDGILKGYQSILQNKFYPAFHSQTPEDFHKRLTFLQQCTRQGSAIRSNPQVDANGITRVKNSVFGRQPICILRLADFYYTKVVIDNINIDYEENIWDTNPEGFGMQPMVANVTIQMKVIGGQSLKGPIDALQNAVSFNYYANSTITDTGLYSAPSNAAAKQQTYNEGIVSKKK</sequence>
<protein>
    <submittedName>
        <fullName evidence="2">Uncharacterized protein</fullName>
    </submittedName>
</protein>
<accession>X1AJA0</accession>
<reference evidence="2" key="1">
    <citation type="journal article" date="2014" name="Front. Microbiol.">
        <title>High frequency of phylogenetically diverse reductive dehalogenase-homologous genes in deep subseafloor sedimentary metagenomes.</title>
        <authorList>
            <person name="Kawai M."/>
            <person name="Futagami T."/>
            <person name="Toyoda A."/>
            <person name="Takaki Y."/>
            <person name="Nishi S."/>
            <person name="Hori S."/>
            <person name="Arai W."/>
            <person name="Tsubouchi T."/>
            <person name="Morono Y."/>
            <person name="Uchiyama I."/>
            <person name="Ito T."/>
            <person name="Fujiyama A."/>
            <person name="Inagaki F."/>
            <person name="Takami H."/>
        </authorList>
    </citation>
    <scope>NUCLEOTIDE SEQUENCE</scope>
    <source>
        <strain evidence="2">Expedition CK06-06</strain>
    </source>
</reference>
<evidence type="ECO:0000256" key="1">
    <source>
        <dbReference type="SAM" id="MobiDB-lite"/>
    </source>
</evidence>
<evidence type="ECO:0000313" key="2">
    <source>
        <dbReference type="EMBL" id="GAG82299.1"/>
    </source>
</evidence>
<dbReference type="EMBL" id="BART01012543">
    <property type="protein sequence ID" value="GAG82299.1"/>
    <property type="molecule type" value="Genomic_DNA"/>
</dbReference>
<feature type="non-terminal residue" evidence="2">
    <location>
        <position position="269"/>
    </location>
</feature>